<keyword evidence="1" id="KW-0808">Transferase</keyword>
<dbReference type="Pfam" id="PF00069">
    <property type="entry name" value="Pkinase"/>
    <property type="match status" value="1"/>
</dbReference>
<dbReference type="PROSITE" id="PS00107">
    <property type="entry name" value="PROTEIN_KINASE_ATP"/>
    <property type="match status" value="1"/>
</dbReference>
<name>A0A948RXX3_UNCEI</name>
<keyword evidence="4 5" id="KW-0067">ATP-binding</keyword>
<feature type="domain" description="Protein kinase" evidence="8">
    <location>
        <begin position="67"/>
        <end position="342"/>
    </location>
</feature>
<dbReference type="GO" id="GO:0005524">
    <property type="term" value="F:ATP binding"/>
    <property type="evidence" value="ECO:0007669"/>
    <property type="project" value="UniProtKB-UniRule"/>
</dbReference>
<dbReference type="Gene3D" id="1.10.510.10">
    <property type="entry name" value="Transferase(Phosphotransferase) domain 1"/>
    <property type="match status" value="1"/>
</dbReference>
<dbReference type="PROSITE" id="PS50011">
    <property type="entry name" value="PROTEIN_KINASE_DOM"/>
    <property type="match status" value="1"/>
</dbReference>
<dbReference type="InterPro" id="IPR000719">
    <property type="entry name" value="Prot_kinase_dom"/>
</dbReference>
<dbReference type="GO" id="GO:0004674">
    <property type="term" value="F:protein serine/threonine kinase activity"/>
    <property type="evidence" value="ECO:0007669"/>
    <property type="project" value="UniProtKB-KW"/>
</dbReference>
<proteinExistence type="predicted"/>
<protein>
    <submittedName>
        <fullName evidence="9">Serine/threonine protein kinase</fullName>
    </submittedName>
</protein>
<dbReference type="CDD" id="cd14014">
    <property type="entry name" value="STKc_PknB_like"/>
    <property type="match status" value="1"/>
</dbReference>
<dbReference type="PANTHER" id="PTHR43289:SF6">
    <property type="entry name" value="SERINE_THREONINE-PROTEIN KINASE NEKL-3"/>
    <property type="match status" value="1"/>
</dbReference>
<dbReference type="AlphaFoldDB" id="A0A948RXX3"/>
<evidence type="ECO:0000313" key="10">
    <source>
        <dbReference type="Proteomes" id="UP000777784"/>
    </source>
</evidence>
<feature type="region of interest" description="Disordered" evidence="6">
    <location>
        <begin position="218"/>
        <end position="237"/>
    </location>
</feature>
<gene>
    <name evidence="9" type="ORF">KJ970_19275</name>
</gene>
<evidence type="ECO:0000256" key="1">
    <source>
        <dbReference type="ARBA" id="ARBA00022679"/>
    </source>
</evidence>
<evidence type="ECO:0000256" key="4">
    <source>
        <dbReference type="ARBA" id="ARBA00022840"/>
    </source>
</evidence>
<evidence type="ECO:0000256" key="7">
    <source>
        <dbReference type="SAM" id="Phobius"/>
    </source>
</evidence>
<dbReference type="Proteomes" id="UP000777784">
    <property type="component" value="Unassembled WGS sequence"/>
</dbReference>
<dbReference type="EMBL" id="JAHJDP010000109">
    <property type="protein sequence ID" value="MBU2693063.1"/>
    <property type="molecule type" value="Genomic_DNA"/>
</dbReference>
<keyword evidence="7" id="KW-0472">Membrane</keyword>
<keyword evidence="2 5" id="KW-0547">Nucleotide-binding</keyword>
<keyword evidence="9" id="KW-0723">Serine/threonine-protein kinase</keyword>
<reference evidence="9" key="1">
    <citation type="submission" date="2021-05" db="EMBL/GenBank/DDBJ databases">
        <title>Energy efficiency and biological interactions define the core microbiome of deep oligotrophic groundwater.</title>
        <authorList>
            <person name="Mehrshad M."/>
            <person name="Lopez-Fernandez M."/>
            <person name="Bell E."/>
            <person name="Bernier-Latmani R."/>
            <person name="Bertilsson S."/>
            <person name="Dopson M."/>
        </authorList>
    </citation>
    <scope>NUCLEOTIDE SEQUENCE</scope>
    <source>
        <strain evidence="9">Modern_marine.mb.64</strain>
    </source>
</reference>
<feature type="binding site" evidence="5">
    <location>
        <position position="96"/>
    </location>
    <ligand>
        <name>ATP</name>
        <dbReference type="ChEBI" id="CHEBI:30616"/>
    </ligand>
</feature>
<dbReference type="SUPFAM" id="SSF56112">
    <property type="entry name" value="Protein kinase-like (PK-like)"/>
    <property type="match status" value="1"/>
</dbReference>
<dbReference type="InterPro" id="IPR017441">
    <property type="entry name" value="Protein_kinase_ATP_BS"/>
</dbReference>
<comment type="caution">
    <text evidence="9">The sequence shown here is derived from an EMBL/GenBank/DDBJ whole genome shotgun (WGS) entry which is preliminary data.</text>
</comment>
<accession>A0A948RXX3</accession>
<organism evidence="9 10">
    <name type="scientific">Eiseniibacteriota bacterium</name>
    <dbReference type="NCBI Taxonomy" id="2212470"/>
    <lineage>
        <taxon>Bacteria</taxon>
        <taxon>Candidatus Eiseniibacteriota</taxon>
    </lineage>
</organism>
<dbReference type="SMART" id="SM00220">
    <property type="entry name" value="S_TKc"/>
    <property type="match status" value="1"/>
</dbReference>
<evidence type="ECO:0000259" key="8">
    <source>
        <dbReference type="PROSITE" id="PS50011"/>
    </source>
</evidence>
<evidence type="ECO:0000256" key="2">
    <source>
        <dbReference type="ARBA" id="ARBA00022741"/>
    </source>
</evidence>
<dbReference type="InterPro" id="IPR008271">
    <property type="entry name" value="Ser/Thr_kinase_AS"/>
</dbReference>
<evidence type="ECO:0000256" key="5">
    <source>
        <dbReference type="PROSITE-ProRule" id="PRU10141"/>
    </source>
</evidence>
<feature type="compositionally biased region" description="Polar residues" evidence="6">
    <location>
        <begin position="222"/>
        <end position="237"/>
    </location>
</feature>
<dbReference type="Gene3D" id="3.30.200.20">
    <property type="entry name" value="Phosphorylase Kinase, domain 1"/>
    <property type="match status" value="1"/>
</dbReference>
<evidence type="ECO:0000256" key="3">
    <source>
        <dbReference type="ARBA" id="ARBA00022777"/>
    </source>
</evidence>
<dbReference type="PANTHER" id="PTHR43289">
    <property type="entry name" value="MITOGEN-ACTIVATED PROTEIN KINASE KINASE KINASE 20-RELATED"/>
    <property type="match status" value="1"/>
</dbReference>
<keyword evidence="7" id="KW-0812">Transmembrane</keyword>
<evidence type="ECO:0000256" key="6">
    <source>
        <dbReference type="SAM" id="MobiDB-lite"/>
    </source>
</evidence>
<feature type="transmembrane region" description="Helical" evidence="7">
    <location>
        <begin position="341"/>
        <end position="362"/>
    </location>
</feature>
<dbReference type="PROSITE" id="PS00108">
    <property type="entry name" value="PROTEIN_KINASE_ST"/>
    <property type="match status" value="1"/>
</dbReference>
<keyword evidence="7" id="KW-1133">Transmembrane helix</keyword>
<evidence type="ECO:0000313" key="9">
    <source>
        <dbReference type="EMBL" id="MBU2693063.1"/>
    </source>
</evidence>
<sequence>MSQLSASEIFNEAKRLPIQHRKELVESKCGDNAKLAEEILRLLSVAEAHPELLEEPHNRIPAQLGRYPIIRPLGRGGMGTVYLARDTILDRDIAVKVLPARIAGDVVSARFKREAKTLATFKNPNIATIYSLEETNGIQFLTMEFVSGETLADLLSKGRLSLSQSLNICLQIARALEEAHKHGIIHRDLKPSNIMVEENKVVKVLDFGIAKSLGDPAKDSEIVNNPKSTSNTDSSGLLGTLDYMSPEQSRVQPISIKTDLWGLGCILYECLSGIRAFRRDPLNPEVILSQPDRSQIPSNTPIRLRKLLENCMELEPENRPSDAAIVCNILEELQKPKQKSWVTAAIGVIAFAAVAISIYWGVLASMRANSGDPISAQPLPDAGLEIKYEDGSTKILRAPSGHPQRLEGAMIVDIPPAEAKTGDTASSDASDDSERLVLGWSHEMATPSYLYGWNSDSKIQFTVPAMDRFPGLGTTNTDDPNYCQMRIIKVIPLPNESAAKRILLTEISQYNPSVFRIINLNHSGNSITQSQEFCFFHLGNINNSLYLTPGIHEDRELAWLCGSTSVPKRLRDKSNMVLDNTFFLACMEVNPGTYYFPPIIEPDQNFLDASEGDVKPADMLFYLVARGFVLEEHGFNWNNTYEYKISSVSRVQSSAEPEYHLLTSNSAVFYSRFVLPDSLVISTEIVGDAYRILDARAKAQGILADSVIQSFLADSLYTLAYAREGLNVTGPFRDMRDEFRQLAY</sequence>
<dbReference type="InterPro" id="IPR011009">
    <property type="entry name" value="Kinase-like_dom_sf"/>
</dbReference>
<keyword evidence="3 9" id="KW-0418">Kinase</keyword>